<comment type="caution">
    <text evidence="2">The sequence shown here is derived from an EMBL/GenBank/DDBJ whole genome shotgun (WGS) entry which is preliminary data.</text>
</comment>
<dbReference type="AlphaFoldDB" id="A0A448XC06"/>
<dbReference type="Proteomes" id="UP000784294">
    <property type="component" value="Unassembled WGS sequence"/>
</dbReference>
<gene>
    <name evidence="2" type="ORF">PXEA_LOCUS26791</name>
</gene>
<dbReference type="InterPro" id="IPR001846">
    <property type="entry name" value="VWF_type-D"/>
</dbReference>
<organism evidence="2 3">
    <name type="scientific">Protopolystoma xenopodis</name>
    <dbReference type="NCBI Taxonomy" id="117903"/>
    <lineage>
        <taxon>Eukaryota</taxon>
        <taxon>Metazoa</taxon>
        <taxon>Spiralia</taxon>
        <taxon>Lophotrochozoa</taxon>
        <taxon>Platyhelminthes</taxon>
        <taxon>Monogenea</taxon>
        <taxon>Polyopisthocotylea</taxon>
        <taxon>Polystomatidea</taxon>
        <taxon>Polystomatidae</taxon>
        <taxon>Protopolystoma</taxon>
    </lineage>
</organism>
<feature type="domain" description="VWFD" evidence="1">
    <location>
        <begin position="69"/>
        <end position="186"/>
    </location>
</feature>
<proteinExistence type="predicted"/>
<protein>
    <recommendedName>
        <fullName evidence="1">VWFD domain-containing protein</fullName>
    </recommendedName>
</protein>
<keyword evidence="3" id="KW-1185">Reference proteome</keyword>
<name>A0A448XC06_9PLAT</name>
<dbReference type="PROSITE" id="PS51233">
    <property type="entry name" value="VWFD"/>
    <property type="match status" value="1"/>
</dbReference>
<reference evidence="2" key="1">
    <citation type="submission" date="2018-11" db="EMBL/GenBank/DDBJ databases">
        <authorList>
            <consortium name="Pathogen Informatics"/>
        </authorList>
    </citation>
    <scope>NUCLEOTIDE SEQUENCE</scope>
</reference>
<sequence>MALKRDLKYCYLADRCGLGHVITRGEDLVSYEFCCSMSGAASWGSSNGICIPCRMDEPETYNNQSLPYATCDVFCLDSYRTFDGRLYNFPGECTYLLAGTNLLLKDQTNEEVNVTSSGPMAPWYILISSETCKRPSQCYRTLMMKFGEKTISIDRGVVRLLEDDEETWTAVGFSDMDQQTVQAIQG</sequence>
<evidence type="ECO:0000313" key="2">
    <source>
        <dbReference type="EMBL" id="VEL33351.1"/>
    </source>
</evidence>
<dbReference type="EMBL" id="CAAALY010245638">
    <property type="protein sequence ID" value="VEL33351.1"/>
    <property type="molecule type" value="Genomic_DNA"/>
</dbReference>
<evidence type="ECO:0000313" key="3">
    <source>
        <dbReference type="Proteomes" id="UP000784294"/>
    </source>
</evidence>
<dbReference type="OrthoDB" id="6262482at2759"/>
<accession>A0A448XC06</accession>
<dbReference type="Pfam" id="PF00094">
    <property type="entry name" value="VWD"/>
    <property type="match status" value="1"/>
</dbReference>
<evidence type="ECO:0000259" key="1">
    <source>
        <dbReference type="PROSITE" id="PS51233"/>
    </source>
</evidence>